<keyword evidence="2" id="KW-1185">Reference proteome</keyword>
<dbReference type="InParanoid" id="A0A165CNJ8"/>
<dbReference type="AlphaFoldDB" id="A0A165CNJ8"/>
<reference evidence="1 2" key="1">
    <citation type="journal article" date="2016" name="Mol. Biol. Evol.">
        <title>Comparative Genomics of Early-Diverging Mushroom-Forming Fungi Provides Insights into the Origins of Lignocellulose Decay Capabilities.</title>
        <authorList>
            <person name="Nagy L.G."/>
            <person name="Riley R."/>
            <person name="Tritt A."/>
            <person name="Adam C."/>
            <person name="Daum C."/>
            <person name="Floudas D."/>
            <person name="Sun H."/>
            <person name="Yadav J.S."/>
            <person name="Pangilinan J."/>
            <person name="Larsson K.H."/>
            <person name="Matsuura K."/>
            <person name="Barry K."/>
            <person name="Labutti K."/>
            <person name="Kuo R."/>
            <person name="Ohm R.A."/>
            <person name="Bhattacharya S.S."/>
            <person name="Shirouzu T."/>
            <person name="Yoshinaga Y."/>
            <person name="Martin F.M."/>
            <person name="Grigoriev I.V."/>
            <person name="Hibbett D.S."/>
        </authorList>
    </citation>
    <scope>NUCLEOTIDE SEQUENCE [LARGE SCALE GENOMIC DNA]</scope>
    <source>
        <strain evidence="1 2">93-53</strain>
    </source>
</reference>
<dbReference type="InterPro" id="IPR029058">
    <property type="entry name" value="AB_hydrolase_fold"/>
</dbReference>
<sequence length="91" mass="10450">MSEITGVIPFIYGGETYNTWYKVTGDLKSGHLIIGNASASMELWMKGTNALLERLPEDLRETLRRHEREGTTDSKECQDGMQVFYQKHVLR</sequence>
<organism evidence="1 2">
    <name type="scientific">Laetiporus sulphureus 93-53</name>
    <dbReference type="NCBI Taxonomy" id="1314785"/>
    <lineage>
        <taxon>Eukaryota</taxon>
        <taxon>Fungi</taxon>
        <taxon>Dikarya</taxon>
        <taxon>Basidiomycota</taxon>
        <taxon>Agaricomycotina</taxon>
        <taxon>Agaricomycetes</taxon>
        <taxon>Polyporales</taxon>
        <taxon>Laetiporus</taxon>
    </lineage>
</organism>
<dbReference type="Gene3D" id="3.40.50.1820">
    <property type="entry name" value="alpha/beta hydrolase"/>
    <property type="match status" value="1"/>
</dbReference>
<evidence type="ECO:0000313" key="1">
    <source>
        <dbReference type="EMBL" id="KZT03135.1"/>
    </source>
</evidence>
<dbReference type="OrthoDB" id="190201at2759"/>
<dbReference type="RefSeq" id="XP_040760875.1">
    <property type="nucleotide sequence ID" value="XM_040913039.1"/>
</dbReference>
<dbReference type="GeneID" id="63830067"/>
<gene>
    <name evidence="1" type="ORF">LAESUDRAFT_762128</name>
</gene>
<dbReference type="Proteomes" id="UP000076871">
    <property type="component" value="Unassembled WGS sequence"/>
</dbReference>
<name>A0A165CNJ8_9APHY</name>
<proteinExistence type="predicted"/>
<evidence type="ECO:0000313" key="2">
    <source>
        <dbReference type="Proteomes" id="UP000076871"/>
    </source>
</evidence>
<dbReference type="STRING" id="1314785.A0A165CNJ8"/>
<protein>
    <submittedName>
        <fullName evidence="1">Uncharacterized protein</fullName>
    </submittedName>
</protein>
<accession>A0A165CNJ8</accession>
<dbReference type="EMBL" id="KV427646">
    <property type="protein sequence ID" value="KZT03135.1"/>
    <property type="molecule type" value="Genomic_DNA"/>
</dbReference>